<accession>A0AA39WM33</accession>
<dbReference type="EMBL" id="JAULSR010000005">
    <property type="protein sequence ID" value="KAK0617912.1"/>
    <property type="molecule type" value="Genomic_DNA"/>
</dbReference>
<evidence type="ECO:0000313" key="3">
    <source>
        <dbReference type="Proteomes" id="UP001174934"/>
    </source>
</evidence>
<comment type="caution">
    <text evidence="2">The sequence shown here is derived from an EMBL/GenBank/DDBJ whole genome shotgun (WGS) entry which is preliminary data.</text>
</comment>
<sequence>MTSPSTEAGQNDGWVMVNEMFATKGHTRSRTPQYNGDNESCVQVAAGASAENALTDNEGDFGSGHIVDDDRSYTPHKPESNGSSTETGSGATLTVDNVTGQVRTAMATSIYPATTPNLTLHTLEKHQRELEQGYSSHVAGWVAGAGIGGLLTRHLTSSTQLSIMVRTSQRSIASSTKQDRLSDSPPSAGVEDIVAAGSWCDPSIDPVVRASPFLDLNDE</sequence>
<protein>
    <submittedName>
        <fullName evidence="2">Uncharacterized protein</fullName>
    </submittedName>
</protein>
<feature type="region of interest" description="Disordered" evidence="1">
    <location>
        <begin position="55"/>
        <end position="92"/>
    </location>
</feature>
<organism evidence="2 3">
    <name type="scientific">Bombardia bombarda</name>
    <dbReference type="NCBI Taxonomy" id="252184"/>
    <lineage>
        <taxon>Eukaryota</taxon>
        <taxon>Fungi</taxon>
        <taxon>Dikarya</taxon>
        <taxon>Ascomycota</taxon>
        <taxon>Pezizomycotina</taxon>
        <taxon>Sordariomycetes</taxon>
        <taxon>Sordariomycetidae</taxon>
        <taxon>Sordariales</taxon>
        <taxon>Lasiosphaeriaceae</taxon>
        <taxon>Bombardia</taxon>
    </lineage>
</organism>
<feature type="compositionally biased region" description="Low complexity" evidence="1">
    <location>
        <begin position="80"/>
        <end position="92"/>
    </location>
</feature>
<feature type="compositionally biased region" description="Basic and acidic residues" evidence="1">
    <location>
        <begin position="66"/>
        <end position="79"/>
    </location>
</feature>
<reference evidence="2" key="1">
    <citation type="submission" date="2023-06" db="EMBL/GenBank/DDBJ databases">
        <title>Genome-scale phylogeny and comparative genomics of the fungal order Sordariales.</title>
        <authorList>
            <consortium name="Lawrence Berkeley National Laboratory"/>
            <person name="Hensen N."/>
            <person name="Bonometti L."/>
            <person name="Westerberg I."/>
            <person name="Brannstrom I.O."/>
            <person name="Guillou S."/>
            <person name="Cros-Aarteil S."/>
            <person name="Calhoun S."/>
            <person name="Haridas S."/>
            <person name="Kuo A."/>
            <person name="Mondo S."/>
            <person name="Pangilinan J."/>
            <person name="Riley R."/>
            <person name="LaButti K."/>
            <person name="Andreopoulos B."/>
            <person name="Lipzen A."/>
            <person name="Chen C."/>
            <person name="Yanf M."/>
            <person name="Daum C."/>
            <person name="Ng V."/>
            <person name="Clum A."/>
            <person name="Steindorff A."/>
            <person name="Ohm R."/>
            <person name="Martin F."/>
            <person name="Silar P."/>
            <person name="Natvig D."/>
            <person name="Lalanne C."/>
            <person name="Gautier V."/>
            <person name="Ament-velasquez S.L."/>
            <person name="Kruys A."/>
            <person name="Hutchinson M.I."/>
            <person name="Powell A.J."/>
            <person name="Barry K."/>
            <person name="Miller A.N."/>
            <person name="Grigoriev I.V."/>
            <person name="Debuchy R."/>
            <person name="Gladieux P."/>
            <person name="Thoren M.H."/>
            <person name="Johannesson H."/>
        </authorList>
    </citation>
    <scope>NUCLEOTIDE SEQUENCE</scope>
    <source>
        <strain evidence="2">SMH3391-2</strain>
    </source>
</reference>
<name>A0AA39WM33_9PEZI</name>
<gene>
    <name evidence="2" type="ORF">B0T17DRAFT_618565</name>
</gene>
<dbReference type="AlphaFoldDB" id="A0AA39WM33"/>
<evidence type="ECO:0000256" key="1">
    <source>
        <dbReference type="SAM" id="MobiDB-lite"/>
    </source>
</evidence>
<proteinExistence type="predicted"/>
<dbReference type="Proteomes" id="UP001174934">
    <property type="component" value="Unassembled WGS sequence"/>
</dbReference>
<evidence type="ECO:0000313" key="2">
    <source>
        <dbReference type="EMBL" id="KAK0617912.1"/>
    </source>
</evidence>
<keyword evidence="3" id="KW-1185">Reference proteome</keyword>